<name>A0A3G5AKQ0_9VIRU</name>
<sequence length="85" mass="9071">MSLISSLTLVPKQADIVSSYPKSKEAPSTPSSESESESDSNSSESALGVNKKDSLVTAFYESLSSSAIDTITHTYVTRLLECHAK</sequence>
<protein>
    <submittedName>
        <fullName evidence="2">Uncharacterized protein</fullName>
    </submittedName>
</protein>
<reference evidence="2" key="1">
    <citation type="submission" date="2018-10" db="EMBL/GenBank/DDBJ databases">
        <title>Hidden diversity of soil giant viruses.</title>
        <authorList>
            <person name="Schulz F."/>
            <person name="Alteio L."/>
            <person name="Goudeau D."/>
            <person name="Ryan E.M."/>
            <person name="Malmstrom R.R."/>
            <person name="Blanchard J."/>
            <person name="Woyke T."/>
        </authorList>
    </citation>
    <scope>NUCLEOTIDE SEQUENCE</scope>
    <source>
        <strain evidence="2">SYV1</strain>
    </source>
</reference>
<proteinExistence type="predicted"/>
<dbReference type="EMBL" id="MK072518">
    <property type="protein sequence ID" value="AYV86893.1"/>
    <property type="molecule type" value="Genomic_DNA"/>
</dbReference>
<feature type="compositionally biased region" description="Low complexity" evidence="1">
    <location>
        <begin position="26"/>
        <end position="45"/>
    </location>
</feature>
<evidence type="ECO:0000256" key="1">
    <source>
        <dbReference type="SAM" id="MobiDB-lite"/>
    </source>
</evidence>
<feature type="region of interest" description="Disordered" evidence="1">
    <location>
        <begin position="18"/>
        <end position="49"/>
    </location>
</feature>
<feature type="non-terminal residue" evidence="2">
    <location>
        <position position="85"/>
    </location>
</feature>
<evidence type="ECO:0000313" key="2">
    <source>
        <dbReference type="EMBL" id="AYV86893.1"/>
    </source>
</evidence>
<organism evidence="2">
    <name type="scientific">Sylvanvirus sp</name>
    <dbReference type="NCBI Taxonomy" id="2487774"/>
    <lineage>
        <taxon>Viruses</taxon>
    </lineage>
</organism>
<accession>A0A3G5AKQ0</accession>
<gene>
    <name evidence="2" type="ORF">Sylvanvirus12_25</name>
</gene>